<feature type="transmembrane region" description="Helical" evidence="9">
    <location>
        <begin position="421"/>
        <end position="438"/>
    </location>
</feature>
<dbReference type="InterPro" id="IPR006043">
    <property type="entry name" value="NCS2"/>
</dbReference>
<evidence type="ECO:0000256" key="8">
    <source>
        <dbReference type="PIRNR" id="PIRNR005353"/>
    </source>
</evidence>
<dbReference type="GO" id="GO:0005886">
    <property type="term" value="C:plasma membrane"/>
    <property type="evidence" value="ECO:0007669"/>
    <property type="project" value="UniProtKB-SubCell"/>
</dbReference>
<dbReference type="Proteomes" id="UP000253975">
    <property type="component" value="Unassembled WGS sequence"/>
</dbReference>
<proteinExistence type="inferred from homology"/>
<evidence type="ECO:0000256" key="2">
    <source>
        <dbReference type="ARBA" id="ARBA00005697"/>
    </source>
</evidence>
<evidence type="ECO:0000256" key="7">
    <source>
        <dbReference type="ARBA" id="ARBA00023136"/>
    </source>
</evidence>
<dbReference type="AlphaFoldDB" id="A0A369L1X7"/>
<dbReference type="PIRSF" id="PIRSF005353">
    <property type="entry name" value="PbuG"/>
    <property type="match status" value="1"/>
</dbReference>
<keyword evidence="3 8" id="KW-0813">Transport</keyword>
<dbReference type="InterPro" id="IPR045018">
    <property type="entry name" value="Azg-like"/>
</dbReference>
<dbReference type="InterPro" id="IPR026033">
    <property type="entry name" value="Azg-like_bact_archaea"/>
</dbReference>
<feature type="transmembrane region" description="Helical" evidence="9">
    <location>
        <begin position="192"/>
        <end position="210"/>
    </location>
</feature>
<evidence type="ECO:0000313" key="10">
    <source>
        <dbReference type="EMBL" id="RDB54283.1"/>
    </source>
</evidence>
<reference evidence="10 11" key="1">
    <citation type="journal article" date="2018" name="Elife">
        <title>Discovery and characterization of a prevalent human gut bacterial enzyme sufficient for the inactivation of a family of plant toxins.</title>
        <authorList>
            <person name="Koppel N."/>
            <person name="Bisanz J.E."/>
            <person name="Pandelia M.E."/>
            <person name="Turnbaugh P.J."/>
            <person name="Balskus E.P."/>
        </authorList>
    </citation>
    <scope>NUCLEOTIDE SEQUENCE [LARGE SCALE GENOMIC DNA]</scope>
    <source>
        <strain evidence="10 11">OB21 GAM31</strain>
    </source>
</reference>
<keyword evidence="5 8" id="KW-0812">Transmembrane</keyword>
<dbReference type="PANTHER" id="PTHR43337">
    <property type="entry name" value="XANTHINE/URACIL PERMEASE C887.17-RELATED"/>
    <property type="match status" value="1"/>
</dbReference>
<dbReference type="GO" id="GO:0005345">
    <property type="term" value="F:purine nucleobase transmembrane transporter activity"/>
    <property type="evidence" value="ECO:0007669"/>
    <property type="project" value="TreeGrafter"/>
</dbReference>
<dbReference type="Pfam" id="PF00860">
    <property type="entry name" value="Xan_ur_permease"/>
    <property type="match status" value="1"/>
</dbReference>
<name>A0A369L1X7_9ACTN</name>
<evidence type="ECO:0000313" key="11">
    <source>
        <dbReference type="Proteomes" id="UP000253975"/>
    </source>
</evidence>
<feature type="transmembrane region" description="Helical" evidence="9">
    <location>
        <begin position="240"/>
        <end position="258"/>
    </location>
</feature>
<feature type="transmembrane region" description="Helical" evidence="9">
    <location>
        <begin position="131"/>
        <end position="155"/>
    </location>
</feature>
<evidence type="ECO:0000256" key="4">
    <source>
        <dbReference type="ARBA" id="ARBA00022475"/>
    </source>
</evidence>
<evidence type="ECO:0000256" key="5">
    <source>
        <dbReference type="ARBA" id="ARBA00022692"/>
    </source>
</evidence>
<organism evidence="10 11">
    <name type="scientific">Slackia isoflavoniconvertens</name>
    <dbReference type="NCBI Taxonomy" id="572010"/>
    <lineage>
        <taxon>Bacteria</taxon>
        <taxon>Bacillati</taxon>
        <taxon>Actinomycetota</taxon>
        <taxon>Coriobacteriia</taxon>
        <taxon>Eggerthellales</taxon>
        <taxon>Eggerthellaceae</taxon>
        <taxon>Slackia</taxon>
    </lineage>
</organism>
<comment type="subcellular location">
    <subcellularLocation>
        <location evidence="1 8">Cell membrane</location>
        <topology evidence="1 8">Multi-pass membrane protein</topology>
    </subcellularLocation>
</comment>
<keyword evidence="4 8" id="KW-1003">Cell membrane</keyword>
<comment type="similarity">
    <text evidence="2 8">Belongs to the nucleobase:cation symporter-2 (NCS2) (TC 2.A.40) family. Azg-like subfamily.</text>
</comment>
<keyword evidence="6 8" id="KW-1133">Transmembrane helix</keyword>
<feature type="transmembrane region" description="Helical" evidence="9">
    <location>
        <begin position="381"/>
        <end position="414"/>
    </location>
</feature>
<feature type="transmembrane region" description="Helical" evidence="9">
    <location>
        <begin position="14"/>
        <end position="33"/>
    </location>
</feature>
<feature type="transmembrane region" description="Helical" evidence="9">
    <location>
        <begin position="99"/>
        <end position="119"/>
    </location>
</feature>
<dbReference type="PANTHER" id="PTHR43337:SF1">
    <property type="entry name" value="XANTHINE_URACIL PERMEASE C887.17-RELATED"/>
    <property type="match status" value="1"/>
</dbReference>
<dbReference type="EMBL" id="PPTO01000039">
    <property type="protein sequence ID" value="RDB54283.1"/>
    <property type="molecule type" value="Genomic_DNA"/>
</dbReference>
<accession>A0A369L1X7</accession>
<sequence length="439" mass="45431">MDTFFKISERNSSVGNEVIGGLTTFLAMSYIIAVNPQMLVAAGMPFEAALTATCIGAAVMTIAMGLIANRPVALASGMGINAIVAYTLCLGGVNVDWRVAMAIVMLEGVVIFILVACGLRKAVMDAIPASLRHAIGIGIGLFIAFIGLKGGGVIVSSESTLLTLGDLSSPVTIVSLVAIAIAVILQVLNVKGGLLISIIAATIVGIPLGVTPLPTSWNFGLDFSAFAAPFQTIPGTDTMAIVQVFLQPALLLFVFSLLMSDFFDTMGTVVAVGQRGEFADKDGNVDDIQPILMVDSAAAAVGGFCGASSITTFVESASGAAAGARTGLSNIVVGLLFVVFAFFAPVIGMVSSSATCGALVVVGYLMLSDVVHIDWENIEHAFPAFACIMGIPMTYSITNGIGFGFISYVVIMLVTGRAKEVKPLMWVASLAFLLMFILA</sequence>
<keyword evidence="7 8" id="KW-0472">Membrane</keyword>
<evidence type="ECO:0000256" key="1">
    <source>
        <dbReference type="ARBA" id="ARBA00004651"/>
    </source>
</evidence>
<comment type="caution">
    <text evidence="10">The sequence shown here is derived from an EMBL/GenBank/DDBJ whole genome shotgun (WGS) entry which is preliminary data.</text>
</comment>
<feature type="transmembrane region" description="Helical" evidence="9">
    <location>
        <begin position="39"/>
        <end position="60"/>
    </location>
</feature>
<gene>
    <name evidence="10" type="ORF">C1881_10540</name>
</gene>
<evidence type="ECO:0000256" key="3">
    <source>
        <dbReference type="ARBA" id="ARBA00022448"/>
    </source>
</evidence>
<feature type="transmembrane region" description="Helical" evidence="9">
    <location>
        <begin position="72"/>
        <end position="93"/>
    </location>
</feature>
<evidence type="ECO:0000256" key="9">
    <source>
        <dbReference type="SAM" id="Phobius"/>
    </source>
</evidence>
<feature type="transmembrane region" description="Helical" evidence="9">
    <location>
        <begin position="167"/>
        <end position="185"/>
    </location>
</feature>
<dbReference type="RefSeq" id="WP_114616465.1">
    <property type="nucleotide sequence ID" value="NZ_PPTO01000039.1"/>
</dbReference>
<feature type="transmembrane region" description="Helical" evidence="9">
    <location>
        <begin position="335"/>
        <end position="361"/>
    </location>
</feature>
<protein>
    <submittedName>
        <fullName evidence="10">NCS2 family permease</fullName>
    </submittedName>
</protein>
<evidence type="ECO:0000256" key="6">
    <source>
        <dbReference type="ARBA" id="ARBA00022989"/>
    </source>
</evidence>